<dbReference type="EMBL" id="RBXP01000018">
    <property type="protein sequence ID" value="RKT50443.1"/>
    <property type="molecule type" value="Genomic_DNA"/>
</dbReference>
<evidence type="ECO:0000313" key="3">
    <source>
        <dbReference type="EMBL" id="RKT50443.1"/>
    </source>
</evidence>
<keyword evidence="4" id="KW-1185">Reference proteome</keyword>
<reference evidence="3 4" key="1">
    <citation type="submission" date="2018-10" db="EMBL/GenBank/DDBJ databases">
        <title>Genomic Encyclopedia of Type Strains, Phase IV (KMG-IV): sequencing the most valuable type-strain genomes for metagenomic binning, comparative biology and taxonomic classification.</title>
        <authorList>
            <person name="Goeker M."/>
        </authorList>
    </citation>
    <scope>NUCLEOTIDE SEQUENCE [LARGE SCALE GENOMIC DNA]</scope>
    <source>
        <strain evidence="3 4">DSM 23841</strain>
    </source>
</reference>
<gene>
    <name evidence="3" type="ORF">DFR40_3002</name>
</gene>
<dbReference type="OrthoDB" id="86160at2"/>
<dbReference type="InterPro" id="IPR040442">
    <property type="entry name" value="Pyrv_kinase-like_dom_sf"/>
</dbReference>
<accession>A0A495VPT8</accession>
<evidence type="ECO:0000259" key="2">
    <source>
        <dbReference type="Pfam" id="PF03328"/>
    </source>
</evidence>
<dbReference type="RefSeq" id="WP_121459274.1">
    <property type="nucleotide sequence ID" value="NZ_RBXP01000018.1"/>
</dbReference>
<sequence>MNNCERKMLSLLKTLKNEYGCVAVKAEFEAEGTRVDELLRLMEIARKADLKIGLKVGGCEAMRDLIESKQFGVEYIIAPMVETPYALSKFIHAKDHVYSQDEQQDTDFLFNLETRTTFSSLPEMASMAVAGGLAGIVFGRVDFVGSMGWGRDAVNSPGMSEFCHEAARQCRDKGLDLVVGGGVSADALPFLADIRNSHLTRFETRKVIFGANALDIAEMHEGLRVAVHFELLWLQNKRDYHGFIHREDNARIEMLEKRWQVLSENVPHH</sequence>
<keyword evidence="1" id="KW-0479">Metal-binding</keyword>
<organism evidence="3 4">
    <name type="scientific">Azonexus fungiphilus</name>
    <dbReference type="NCBI Taxonomy" id="146940"/>
    <lineage>
        <taxon>Bacteria</taxon>
        <taxon>Pseudomonadati</taxon>
        <taxon>Pseudomonadota</taxon>
        <taxon>Betaproteobacteria</taxon>
        <taxon>Rhodocyclales</taxon>
        <taxon>Azonexaceae</taxon>
        <taxon>Azonexus</taxon>
    </lineage>
</organism>
<comment type="caution">
    <text evidence="3">The sequence shown here is derived from an EMBL/GenBank/DDBJ whole genome shotgun (WGS) entry which is preliminary data.</text>
</comment>
<keyword evidence="3" id="KW-0456">Lyase</keyword>
<dbReference type="GO" id="GO:0046872">
    <property type="term" value="F:metal ion binding"/>
    <property type="evidence" value="ECO:0007669"/>
    <property type="project" value="UniProtKB-KW"/>
</dbReference>
<dbReference type="Pfam" id="PF03328">
    <property type="entry name" value="HpcH_HpaI"/>
    <property type="match status" value="1"/>
</dbReference>
<dbReference type="Gene3D" id="3.20.20.60">
    <property type="entry name" value="Phosphoenolpyruvate-binding domains"/>
    <property type="match status" value="1"/>
</dbReference>
<dbReference type="GO" id="GO:0016829">
    <property type="term" value="F:lyase activity"/>
    <property type="evidence" value="ECO:0007669"/>
    <property type="project" value="UniProtKB-KW"/>
</dbReference>
<name>A0A495VPT8_9RHOO</name>
<protein>
    <submittedName>
        <fullName evidence="3">HpcH/HpaI aldolase/citrate lyase family protein</fullName>
    </submittedName>
</protein>
<dbReference type="InterPro" id="IPR015813">
    <property type="entry name" value="Pyrv/PenolPyrv_kinase-like_dom"/>
</dbReference>
<evidence type="ECO:0000313" key="4">
    <source>
        <dbReference type="Proteomes" id="UP000270626"/>
    </source>
</evidence>
<dbReference type="Proteomes" id="UP000270626">
    <property type="component" value="Unassembled WGS sequence"/>
</dbReference>
<proteinExistence type="predicted"/>
<dbReference type="AlphaFoldDB" id="A0A495VPT8"/>
<dbReference type="SUPFAM" id="SSF51621">
    <property type="entry name" value="Phosphoenolpyruvate/pyruvate domain"/>
    <property type="match status" value="1"/>
</dbReference>
<evidence type="ECO:0000256" key="1">
    <source>
        <dbReference type="ARBA" id="ARBA00022723"/>
    </source>
</evidence>
<dbReference type="InterPro" id="IPR005000">
    <property type="entry name" value="Aldolase/citrate-lyase_domain"/>
</dbReference>
<feature type="domain" description="HpcH/HpaI aldolase/citrate lyase" evidence="2">
    <location>
        <begin position="35"/>
        <end position="155"/>
    </location>
</feature>